<evidence type="ECO:0000313" key="2">
    <source>
        <dbReference type="EMBL" id="WYJ88759.1"/>
    </source>
</evidence>
<evidence type="ECO:0000313" key="3">
    <source>
        <dbReference type="Proteomes" id="UP000195141"/>
    </source>
</evidence>
<sequence length="205" mass="24054">MYFITETELRMNYRRAHFTEYKMERGTRLTPEARQFLLDRNIPIFDRKKMKPLPKKTESEKPNCRKLSTYLKPKLEKLSASFLLIISFLTDEDMYTAEKVMILSNTLNNLCNEDGKMLEHLSDTAKKPEQKHTISAFHIQSSRGKEIALLHFLLADLNLFRAELIEKSYEEEETEKAQLLLIEQKLQLMCTVLEELIHKAIGGKE</sequence>
<reference evidence="1" key="1">
    <citation type="submission" date="2017-05" db="EMBL/GenBank/DDBJ databases">
        <title>The Genome Sequence of Enterococcus sp. 9E7_DIV0242.</title>
        <authorList>
            <consortium name="The Broad Institute Genomics Platform"/>
            <consortium name="The Broad Institute Genomic Center for Infectious Diseases"/>
            <person name="Earl A."/>
            <person name="Manson A."/>
            <person name="Schwartman J."/>
            <person name="Gilmore M."/>
            <person name="Abouelleil A."/>
            <person name="Cao P."/>
            <person name="Chapman S."/>
            <person name="Cusick C."/>
            <person name="Shea T."/>
            <person name="Young S."/>
            <person name="Neafsey D."/>
            <person name="Nusbaum C."/>
            <person name="Birren B."/>
        </authorList>
    </citation>
    <scope>NUCLEOTIDE SEQUENCE [LARGE SCALE GENOMIC DNA]</scope>
    <source>
        <strain evidence="1">9E7_DIV0242</strain>
    </source>
</reference>
<dbReference type="EMBL" id="CP147247">
    <property type="protein sequence ID" value="WYJ88759.1"/>
    <property type="molecule type" value="Genomic_DNA"/>
</dbReference>
<dbReference type="RefSeq" id="WP_086347660.1">
    <property type="nucleotide sequence ID" value="NZ_CP147247.1"/>
</dbReference>
<dbReference type="EMBL" id="NGMM01000001">
    <property type="protein sequence ID" value="OTP18699.1"/>
    <property type="molecule type" value="Genomic_DNA"/>
</dbReference>
<dbReference type="AlphaFoldDB" id="A0A242KCA2"/>
<name>A0A242KCA2_9ENTE</name>
<dbReference type="OrthoDB" id="306726at2"/>
<gene>
    <name evidence="2" type="ORF">A5888_000478</name>
    <name evidence="1" type="ORF">A5888_000513</name>
</gene>
<protein>
    <submittedName>
        <fullName evidence="1">Uncharacterized protein</fullName>
    </submittedName>
</protein>
<proteinExistence type="predicted"/>
<reference evidence="2" key="2">
    <citation type="submission" date="2017-05" db="EMBL/GenBank/DDBJ databases">
        <authorList>
            <consortium name="The Broad Institute Genomics Platform"/>
            <consortium name="The Broad Institute Genomic Center for Infectious Diseases"/>
            <person name="Earl A."/>
            <person name="Manson A."/>
            <person name="Schwartman J."/>
            <person name="Gilmore M."/>
            <person name="Abouelleil A."/>
            <person name="Cao P."/>
            <person name="Chapman S."/>
            <person name="Cusick C."/>
            <person name="Shea T."/>
            <person name="Young S."/>
            <person name="Neafsey D."/>
            <person name="Nusbaum C."/>
            <person name="Birren B."/>
        </authorList>
    </citation>
    <scope>NUCLEOTIDE SEQUENCE</scope>
    <source>
        <strain evidence="2">9E7_DIV0242</strain>
    </source>
</reference>
<keyword evidence="3" id="KW-1185">Reference proteome</keyword>
<evidence type="ECO:0000313" key="1">
    <source>
        <dbReference type="EMBL" id="OTP18699.1"/>
    </source>
</evidence>
<accession>A0A242KCA2</accession>
<organism evidence="1">
    <name type="scientific">Candidatus Enterococcus clewellii</name>
    <dbReference type="NCBI Taxonomy" id="1834193"/>
    <lineage>
        <taxon>Bacteria</taxon>
        <taxon>Bacillati</taxon>
        <taxon>Bacillota</taxon>
        <taxon>Bacilli</taxon>
        <taxon>Lactobacillales</taxon>
        <taxon>Enterococcaceae</taxon>
        <taxon>Enterococcus</taxon>
    </lineage>
</organism>
<dbReference type="Proteomes" id="UP000195141">
    <property type="component" value="Chromosome"/>
</dbReference>
<reference evidence="2" key="3">
    <citation type="submission" date="2024-03" db="EMBL/GenBank/DDBJ databases">
        <title>The Genome Sequence of Enterococcus sp. DIV0242b.</title>
        <authorList>
            <consortium name="The Broad Institute Genomics Platform"/>
            <consortium name="The Broad Institute Microbial Omics Core"/>
            <consortium name="The Broad Institute Genomic Center for Infectious Diseases"/>
            <person name="Earl A."/>
            <person name="Manson A."/>
            <person name="Gilmore M."/>
            <person name="Schwartman J."/>
            <person name="Shea T."/>
            <person name="Abouelleil A."/>
            <person name="Cao P."/>
            <person name="Chapman S."/>
            <person name="Cusick C."/>
            <person name="Young S."/>
            <person name="Neafsey D."/>
            <person name="Nusbaum C."/>
            <person name="Birren B."/>
        </authorList>
    </citation>
    <scope>NUCLEOTIDE SEQUENCE</scope>
    <source>
        <strain evidence="2">9E7_DIV0242</strain>
    </source>
</reference>